<dbReference type="HOGENOM" id="CLU_001485_2_1_1"/>
<keyword evidence="5" id="KW-0493">Microtubule</keyword>
<evidence type="ECO:0000313" key="8">
    <source>
        <dbReference type="Proteomes" id="UP000001568"/>
    </source>
</evidence>
<dbReference type="PROSITE" id="PS50067">
    <property type="entry name" value="KINESIN_MOTOR_2"/>
    <property type="match status" value="1"/>
</dbReference>
<dbReference type="CDD" id="cd00106">
    <property type="entry name" value="KISc"/>
    <property type="match status" value="1"/>
</dbReference>
<dbReference type="Gene3D" id="3.40.850.10">
    <property type="entry name" value="Kinesin motor domain"/>
    <property type="match status" value="1"/>
</dbReference>
<dbReference type="InterPro" id="IPR036961">
    <property type="entry name" value="Kinesin_motor_dom_sf"/>
</dbReference>
<dbReference type="OMA" id="ESPQITF"/>
<dbReference type="PROSITE" id="PS00411">
    <property type="entry name" value="KINESIN_MOTOR_1"/>
    <property type="match status" value="1"/>
</dbReference>
<dbReference type="KEGG" id="olu:OSTLU_42344"/>
<reference evidence="7 8" key="1">
    <citation type="journal article" date="2007" name="Proc. Natl. Acad. Sci. U.S.A.">
        <title>The tiny eukaryote Ostreococcus provides genomic insights into the paradox of plankton speciation.</title>
        <authorList>
            <person name="Palenik B."/>
            <person name="Grimwood J."/>
            <person name="Aerts A."/>
            <person name="Rouze P."/>
            <person name="Salamov A."/>
            <person name="Putnam N."/>
            <person name="Dupont C."/>
            <person name="Jorgensen R."/>
            <person name="Derelle E."/>
            <person name="Rombauts S."/>
            <person name="Zhou K."/>
            <person name="Otillar R."/>
            <person name="Merchant S.S."/>
            <person name="Podell S."/>
            <person name="Gaasterland T."/>
            <person name="Napoli C."/>
            <person name="Gendler K."/>
            <person name="Manuell A."/>
            <person name="Tai V."/>
            <person name="Vallon O."/>
            <person name="Piganeau G."/>
            <person name="Jancek S."/>
            <person name="Heijde M."/>
            <person name="Jabbari K."/>
            <person name="Bowler C."/>
            <person name="Lohr M."/>
            <person name="Robbens S."/>
            <person name="Werner G."/>
            <person name="Dubchak I."/>
            <person name="Pazour G.J."/>
            <person name="Ren Q."/>
            <person name="Paulsen I."/>
            <person name="Delwiche C."/>
            <person name="Schmutz J."/>
            <person name="Rokhsar D."/>
            <person name="Van de Peer Y."/>
            <person name="Moreau H."/>
            <person name="Grigoriev I.V."/>
        </authorList>
    </citation>
    <scope>NUCLEOTIDE SEQUENCE [LARGE SCALE GENOMIC DNA]</scope>
    <source>
        <strain evidence="7 8">CCE9901</strain>
    </source>
</reference>
<dbReference type="Pfam" id="PF00225">
    <property type="entry name" value="Kinesin"/>
    <property type="match status" value="1"/>
</dbReference>
<dbReference type="GO" id="GO:0005524">
    <property type="term" value="F:ATP binding"/>
    <property type="evidence" value="ECO:0007669"/>
    <property type="project" value="UniProtKB-UniRule"/>
</dbReference>
<evidence type="ECO:0000313" key="7">
    <source>
        <dbReference type="EMBL" id="ABO97738.1"/>
    </source>
</evidence>
<proteinExistence type="inferred from homology"/>
<dbReference type="Gramene" id="ABO97738">
    <property type="protein sequence ID" value="ABO97738"/>
    <property type="gene ID" value="OSTLU_42344"/>
</dbReference>
<dbReference type="Proteomes" id="UP000001568">
    <property type="component" value="Chromosome 8"/>
</dbReference>
<dbReference type="InterPro" id="IPR001752">
    <property type="entry name" value="Kinesin_motor_dom"/>
</dbReference>
<dbReference type="InterPro" id="IPR019821">
    <property type="entry name" value="Kinesin_motor_CS"/>
</dbReference>
<dbReference type="GO" id="GO:0007018">
    <property type="term" value="P:microtubule-based movement"/>
    <property type="evidence" value="ECO:0007669"/>
    <property type="project" value="InterPro"/>
</dbReference>
<dbReference type="GO" id="GO:0008017">
    <property type="term" value="F:microtubule binding"/>
    <property type="evidence" value="ECO:0007669"/>
    <property type="project" value="InterPro"/>
</dbReference>
<feature type="non-terminal residue" evidence="7">
    <location>
        <position position="418"/>
    </location>
</feature>
<dbReference type="EMBL" id="CP000588">
    <property type="protein sequence ID" value="ABO97738.1"/>
    <property type="molecule type" value="Genomic_DNA"/>
</dbReference>
<evidence type="ECO:0000259" key="6">
    <source>
        <dbReference type="PROSITE" id="PS50067"/>
    </source>
</evidence>
<evidence type="ECO:0000256" key="2">
    <source>
        <dbReference type="ARBA" id="ARBA00022840"/>
    </source>
</evidence>
<dbReference type="eggNOG" id="KOG4280">
    <property type="taxonomic scope" value="Eukaryota"/>
</dbReference>
<evidence type="ECO:0000256" key="4">
    <source>
        <dbReference type="PROSITE-ProRule" id="PRU00283"/>
    </source>
</evidence>
<keyword evidence="3 4" id="KW-0505">Motor protein</keyword>
<name>A4S1Y1_OSTLU</name>
<evidence type="ECO:0000256" key="1">
    <source>
        <dbReference type="ARBA" id="ARBA00022741"/>
    </source>
</evidence>
<dbReference type="GO" id="GO:0003777">
    <property type="term" value="F:microtubule motor activity"/>
    <property type="evidence" value="ECO:0007669"/>
    <property type="project" value="InterPro"/>
</dbReference>
<dbReference type="GO" id="GO:0005874">
    <property type="term" value="C:microtubule"/>
    <property type="evidence" value="ECO:0007669"/>
    <property type="project" value="UniProtKB-KW"/>
</dbReference>
<feature type="binding site" evidence="4">
    <location>
        <begin position="106"/>
        <end position="113"/>
    </location>
    <ligand>
        <name>ATP</name>
        <dbReference type="ChEBI" id="CHEBI:30616"/>
    </ligand>
</feature>
<organism evidence="7 8">
    <name type="scientific">Ostreococcus lucimarinus (strain CCE9901)</name>
    <dbReference type="NCBI Taxonomy" id="436017"/>
    <lineage>
        <taxon>Eukaryota</taxon>
        <taxon>Viridiplantae</taxon>
        <taxon>Chlorophyta</taxon>
        <taxon>Mamiellophyceae</taxon>
        <taxon>Mamiellales</taxon>
        <taxon>Bathycoccaceae</taxon>
        <taxon>Ostreococcus</taxon>
    </lineage>
</organism>
<keyword evidence="8" id="KW-1185">Reference proteome</keyword>
<dbReference type="InterPro" id="IPR027417">
    <property type="entry name" value="P-loop_NTPase"/>
</dbReference>
<dbReference type="PRINTS" id="PR00380">
    <property type="entry name" value="KINESINHEAVY"/>
</dbReference>
<sequence>MAASTTRIRTFLRLRPRRASRSARAEASIRALERDEEEDESTRARVVECARAASERRAGAKDARHVFAFDDVFDEDASQAMVFDAVGRDVVEAALGGYNATLFAYGQTGSGKTYTLTGGPARYEDRGIVPRALSLIFERIAKIGADEDAKFTVEVSYAEIYMEQGYDLLATTLDERQSAARGYARASEIPLPKVRLMEDEHGCMHTMDLTTRVVSSEAEALDLLFVGDSNRAVAETPLNMASSRSHCIFTITITRRSRGADTLRRAKLNLVDLAGSERVNKSRVDGATLQEAKYINVSLHFLEQVIVALQERADGNENIHVPYRNSLMTTMLRDSLGGNCQTVMIATASADDGAFDESVSTCRFAQRVRKISNEVFMNEELDVDMLIARLKEENKRLRVELALLRRVESSENDALELE</sequence>
<dbReference type="SMART" id="SM00129">
    <property type="entry name" value="KISc"/>
    <property type="match status" value="1"/>
</dbReference>
<dbReference type="InterPro" id="IPR027640">
    <property type="entry name" value="Kinesin-like_fam"/>
</dbReference>
<dbReference type="RefSeq" id="XP_001419445.1">
    <property type="nucleotide sequence ID" value="XM_001419408.1"/>
</dbReference>
<dbReference type="OrthoDB" id="3176171at2759"/>
<dbReference type="GeneID" id="5003143"/>
<keyword evidence="1 4" id="KW-0547">Nucleotide-binding</keyword>
<accession>A4S1Y1</accession>
<keyword evidence="2 4" id="KW-0067">ATP-binding</keyword>
<gene>
    <name evidence="7" type="ORF">OSTLU_42344</name>
</gene>
<evidence type="ECO:0000256" key="3">
    <source>
        <dbReference type="ARBA" id="ARBA00023175"/>
    </source>
</evidence>
<protein>
    <recommendedName>
        <fullName evidence="5">Kinesin-like protein</fullName>
    </recommendedName>
</protein>
<dbReference type="PANTHER" id="PTHR47968">
    <property type="entry name" value="CENTROMERE PROTEIN E"/>
    <property type="match status" value="1"/>
</dbReference>
<dbReference type="STRING" id="436017.A4S1Y1"/>
<dbReference type="PANTHER" id="PTHR47968:SF67">
    <property type="entry name" value="KINESIN MOTOR DOMAIN-CONTAINING PROTEIN"/>
    <property type="match status" value="1"/>
</dbReference>
<evidence type="ECO:0000256" key="5">
    <source>
        <dbReference type="RuleBase" id="RU000394"/>
    </source>
</evidence>
<comment type="similarity">
    <text evidence="4 5">Belongs to the TRAFAC class myosin-kinesin ATPase superfamily. Kinesin family.</text>
</comment>
<dbReference type="AlphaFoldDB" id="A4S1Y1"/>
<dbReference type="SUPFAM" id="SSF52540">
    <property type="entry name" value="P-loop containing nucleoside triphosphate hydrolases"/>
    <property type="match status" value="1"/>
</dbReference>
<feature type="domain" description="Kinesin motor" evidence="6">
    <location>
        <begin position="7"/>
        <end position="371"/>
    </location>
</feature>